<evidence type="ECO:0000313" key="8">
    <source>
        <dbReference type="Proteomes" id="UP000040576"/>
    </source>
</evidence>
<comment type="similarity">
    <text evidence="1">Belongs to the LytR/CpsA/Psr (LCP) family.</text>
</comment>
<feature type="domain" description="Cell envelope-related transcriptional attenuator" evidence="6">
    <location>
        <begin position="86"/>
        <end position="243"/>
    </location>
</feature>
<dbReference type="NCBIfam" id="TIGR00350">
    <property type="entry name" value="lytR_cpsA_psr"/>
    <property type="match status" value="1"/>
</dbReference>
<dbReference type="InterPro" id="IPR050922">
    <property type="entry name" value="LytR/CpsA/Psr_CW_biosynth"/>
</dbReference>
<protein>
    <submittedName>
        <fullName evidence="7">Cell envelope-related transcriptional attenuator</fullName>
    </submittedName>
</protein>
<dbReference type="PANTHER" id="PTHR33392:SF6">
    <property type="entry name" value="POLYISOPRENYL-TEICHOIC ACID--PEPTIDOGLYCAN TEICHOIC ACID TRANSFERASE TAGU"/>
    <property type="match status" value="1"/>
</dbReference>
<keyword evidence="8" id="KW-1185">Reference proteome</keyword>
<keyword evidence="5" id="KW-0472">Membrane</keyword>
<keyword evidence="3" id="KW-0735">Signal-anchor</keyword>
<dbReference type="EMBL" id="CCRF01000097">
    <property type="protein sequence ID" value="CEE03017.1"/>
    <property type="molecule type" value="Genomic_DNA"/>
</dbReference>
<accession>A0A090IZ46</accession>
<evidence type="ECO:0000313" key="7">
    <source>
        <dbReference type="EMBL" id="CEE03017.1"/>
    </source>
</evidence>
<organism evidence="7 8">
    <name type="scientific">Caldibacillus thermoamylovorans</name>
    <dbReference type="NCBI Taxonomy" id="35841"/>
    <lineage>
        <taxon>Bacteria</taxon>
        <taxon>Bacillati</taxon>
        <taxon>Bacillota</taxon>
        <taxon>Bacilli</taxon>
        <taxon>Bacillales</taxon>
        <taxon>Bacillaceae</taxon>
        <taxon>Caldibacillus</taxon>
    </lineage>
</organism>
<keyword evidence="2 5" id="KW-0812">Transmembrane</keyword>
<dbReference type="RefSeq" id="WP_034773086.1">
    <property type="nucleotide sequence ID" value="NZ_CCRF01000097.1"/>
</dbReference>
<proteinExistence type="inferred from homology"/>
<dbReference type="AlphaFoldDB" id="A0A090IZ46"/>
<sequence length="330" mass="37337">MRYKKKRSKKKIIGYSILVVFLLLIGGTVFAYYQLKPENHFSKVPLVSSGDKDSSKTIEKKVKIDDPIFNVLLIGSDQRKGQKIGHSDTMMVVSVDLKNYKYHMLSIPRDSRVYLDGYGYTKLTSAQYILQNDLGAKKGIEVAVGVISDFTGIPINYYVETNYTGLEEIVDALDGINMNVPFDVKLTHSWYPENKNKVIAAGEHSLTGKMVTELVHERYSLSNGEYGRQQLQKEALVGIAKKALSPKTVTKLPELVDSISEFIVETNMSNSDIISIAYAVQNFDPDKQIQYHQLTGQGQTLYDDILKNNNSQIVINEDEMKKIVEEYYIH</sequence>
<evidence type="ECO:0000256" key="3">
    <source>
        <dbReference type="ARBA" id="ARBA00022968"/>
    </source>
</evidence>
<feature type="transmembrane region" description="Helical" evidence="5">
    <location>
        <begin position="12"/>
        <end position="33"/>
    </location>
</feature>
<reference evidence="7 8" key="1">
    <citation type="submission" date="2014-07" db="EMBL/GenBank/DDBJ databases">
        <authorList>
            <person name="Wibberg Daniel"/>
        </authorList>
    </citation>
    <scope>NUCLEOTIDE SEQUENCE [LARGE SCALE GENOMIC DNA]</scope>
</reference>
<dbReference type="Gene3D" id="3.40.630.190">
    <property type="entry name" value="LCP protein"/>
    <property type="match status" value="1"/>
</dbReference>
<evidence type="ECO:0000259" key="6">
    <source>
        <dbReference type="Pfam" id="PF03816"/>
    </source>
</evidence>
<dbReference type="Pfam" id="PF03816">
    <property type="entry name" value="LytR_cpsA_psr"/>
    <property type="match status" value="1"/>
</dbReference>
<evidence type="ECO:0000256" key="2">
    <source>
        <dbReference type="ARBA" id="ARBA00022692"/>
    </source>
</evidence>
<evidence type="ECO:0000256" key="4">
    <source>
        <dbReference type="ARBA" id="ARBA00022989"/>
    </source>
</evidence>
<gene>
    <name evidence="7" type="ORF">BT1A1_3234</name>
</gene>
<keyword evidence="4 5" id="KW-1133">Transmembrane helix</keyword>
<dbReference type="Proteomes" id="UP000040576">
    <property type="component" value="Unassembled WGS sequence"/>
</dbReference>
<name>A0A090IZ46_9BACI</name>
<dbReference type="PANTHER" id="PTHR33392">
    <property type="entry name" value="POLYISOPRENYL-TEICHOIC ACID--PEPTIDOGLYCAN TEICHOIC ACID TRANSFERASE TAGU"/>
    <property type="match status" value="1"/>
</dbReference>
<evidence type="ECO:0000256" key="5">
    <source>
        <dbReference type="SAM" id="Phobius"/>
    </source>
</evidence>
<dbReference type="GO" id="GO:0071555">
    <property type="term" value="P:cell wall organization"/>
    <property type="evidence" value="ECO:0007669"/>
    <property type="project" value="UniProtKB-KW"/>
</dbReference>
<evidence type="ECO:0000256" key="1">
    <source>
        <dbReference type="ARBA" id="ARBA00006068"/>
    </source>
</evidence>
<dbReference type="InterPro" id="IPR004474">
    <property type="entry name" value="LytR_CpsA_psr"/>
</dbReference>